<dbReference type="EMBL" id="CM004479">
    <property type="protein sequence ID" value="OCT69883.1"/>
    <property type="molecule type" value="Genomic_DNA"/>
</dbReference>
<dbReference type="AlphaFoldDB" id="A0A974CB45"/>
<accession>A0A974CB45</accession>
<gene>
    <name evidence="1" type="ORF">XELAEV_18036808mg</name>
</gene>
<dbReference type="Proteomes" id="UP000694892">
    <property type="component" value="Chromosome 7S"/>
</dbReference>
<evidence type="ECO:0000313" key="2">
    <source>
        <dbReference type="Proteomes" id="UP000694892"/>
    </source>
</evidence>
<evidence type="ECO:0000313" key="1">
    <source>
        <dbReference type="EMBL" id="OCT69883.1"/>
    </source>
</evidence>
<dbReference type="PANTHER" id="PTHR21301">
    <property type="entry name" value="REVERSE TRANSCRIPTASE"/>
    <property type="match status" value="1"/>
</dbReference>
<name>A0A974CB45_XENLA</name>
<dbReference type="PANTHER" id="PTHR21301:SF12">
    <property type="match status" value="1"/>
</dbReference>
<proteinExistence type="predicted"/>
<reference evidence="2" key="1">
    <citation type="journal article" date="2016" name="Nature">
        <title>Genome evolution in the allotetraploid frog Xenopus laevis.</title>
        <authorList>
            <person name="Session A.M."/>
            <person name="Uno Y."/>
            <person name="Kwon T."/>
            <person name="Chapman J.A."/>
            <person name="Toyoda A."/>
            <person name="Takahashi S."/>
            <person name="Fukui A."/>
            <person name="Hikosaka A."/>
            <person name="Suzuki A."/>
            <person name="Kondo M."/>
            <person name="van Heeringen S.J."/>
            <person name="Quigley I."/>
            <person name="Heinz S."/>
            <person name="Ogino H."/>
            <person name="Ochi H."/>
            <person name="Hellsten U."/>
            <person name="Lyons J.B."/>
            <person name="Simakov O."/>
            <person name="Putnam N."/>
            <person name="Stites J."/>
            <person name="Kuroki Y."/>
            <person name="Tanaka T."/>
            <person name="Michiue T."/>
            <person name="Watanabe M."/>
            <person name="Bogdanovic O."/>
            <person name="Lister R."/>
            <person name="Georgiou G."/>
            <person name="Paranjpe S.S."/>
            <person name="van Kruijsbergen I."/>
            <person name="Shu S."/>
            <person name="Carlson J."/>
            <person name="Kinoshita T."/>
            <person name="Ohta Y."/>
            <person name="Mawaribuchi S."/>
            <person name="Jenkins J."/>
            <person name="Grimwood J."/>
            <person name="Schmutz J."/>
            <person name="Mitros T."/>
            <person name="Mozaffari S.V."/>
            <person name="Suzuki Y."/>
            <person name="Haramoto Y."/>
            <person name="Yamamoto T.S."/>
            <person name="Takagi C."/>
            <person name="Heald R."/>
            <person name="Miller K."/>
            <person name="Haudenschild C."/>
            <person name="Kitzman J."/>
            <person name="Nakayama T."/>
            <person name="Izutsu Y."/>
            <person name="Robert J."/>
            <person name="Fortriede J."/>
            <person name="Burns K."/>
            <person name="Lotay V."/>
            <person name="Karimi K."/>
            <person name="Yasuoka Y."/>
            <person name="Dichmann D.S."/>
            <person name="Flajnik M.F."/>
            <person name="Houston D.W."/>
            <person name="Shendure J."/>
            <person name="DuPasquier L."/>
            <person name="Vize P.D."/>
            <person name="Zorn A.M."/>
            <person name="Ito M."/>
            <person name="Marcotte E.M."/>
            <person name="Wallingford J.B."/>
            <person name="Ito Y."/>
            <person name="Asashima M."/>
            <person name="Ueno N."/>
            <person name="Matsuda Y."/>
            <person name="Veenstra G.J."/>
            <person name="Fujiyama A."/>
            <person name="Harland R.M."/>
            <person name="Taira M."/>
            <person name="Rokhsar D.S."/>
        </authorList>
    </citation>
    <scope>NUCLEOTIDE SEQUENCE [LARGE SCALE GENOMIC DNA]</scope>
    <source>
        <strain evidence="2">J</strain>
    </source>
</reference>
<organism evidence="1 2">
    <name type="scientific">Xenopus laevis</name>
    <name type="common">African clawed frog</name>
    <dbReference type="NCBI Taxonomy" id="8355"/>
    <lineage>
        <taxon>Eukaryota</taxon>
        <taxon>Metazoa</taxon>
        <taxon>Chordata</taxon>
        <taxon>Craniata</taxon>
        <taxon>Vertebrata</taxon>
        <taxon>Euteleostomi</taxon>
        <taxon>Amphibia</taxon>
        <taxon>Batrachia</taxon>
        <taxon>Anura</taxon>
        <taxon>Pipoidea</taxon>
        <taxon>Pipidae</taxon>
        <taxon>Xenopodinae</taxon>
        <taxon>Xenopus</taxon>
        <taxon>Xenopus</taxon>
    </lineage>
</organism>
<protein>
    <submittedName>
        <fullName evidence="1">Uncharacterized protein</fullName>
    </submittedName>
</protein>
<sequence length="206" mass="23787">MVVAWLQVKVAIHRENHSFGNVTRRADLPDMPTLRDELLKYKPKRTNKKECLQFMSQFCGQSKQIKGIVSKYWPLLMQDKILKQEIPTSPLFSYTKGKTIGGTPCPAEVYHPKPQRFLGEPKKGLKNIGETSVTISNTDTTVSRHFNNANQNQTQLKWMVLEVIQPPQRGGNMRQYLLQKEGFWIKKLDTLHPLGMNDSWNVKCYL</sequence>